<protein>
    <submittedName>
        <fullName evidence="3">DUF2723 domain-containing protein</fullName>
    </submittedName>
</protein>
<dbReference type="AlphaFoldDB" id="A0A3A4NJS2"/>
<feature type="transmembrane region" description="Helical" evidence="2">
    <location>
        <begin position="246"/>
        <end position="264"/>
    </location>
</feature>
<comment type="caution">
    <text evidence="3">The sequence shown here is derived from an EMBL/GenBank/DDBJ whole genome shotgun (WGS) entry which is preliminary data.</text>
</comment>
<keyword evidence="2" id="KW-0812">Transmembrane</keyword>
<dbReference type="InterPro" id="IPR011990">
    <property type="entry name" value="TPR-like_helical_dom_sf"/>
</dbReference>
<proteinExistence type="predicted"/>
<evidence type="ECO:0000256" key="1">
    <source>
        <dbReference type="PROSITE-ProRule" id="PRU00339"/>
    </source>
</evidence>
<dbReference type="PROSITE" id="PS50005">
    <property type="entry name" value="TPR"/>
    <property type="match status" value="2"/>
</dbReference>
<feature type="transmembrane region" description="Helical" evidence="2">
    <location>
        <begin position="84"/>
        <end position="104"/>
    </location>
</feature>
<dbReference type="SUPFAM" id="SSF48452">
    <property type="entry name" value="TPR-like"/>
    <property type="match status" value="1"/>
</dbReference>
<name>A0A3A4NJS2_ABYX5</name>
<dbReference type="EMBL" id="QZKU01000115">
    <property type="protein sequence ID" value="RJP17430.1"/>
    <property type="molecule type" value="Genomic_DNA"/>
</dbReference>
<accession>A0A3A4NJS2</accession>
<dbReference type="Pfam" id="PF11028">
    <property type="entry name" value="TMEM260-like"/>
    <property type="match status" value="1"/>
</dbReference>
<dbReference type="Proteomes" id="UP000265882">
    <property type="component" value="Unassembled WGS sequence"/>
</dbReference>
<evidence type="ECO:0000313" key="3">
    <source>
        <dbReference type="EMBL" id="RJP17430.1"/>
    </source>
</evidence>
<feature type="transmembrane region" description="Helical" evidence="2">
    <location>
        <begin position="413"/>
        <end position="434"/>
    </location>
</feature>
<organism evidence="3 4">
    <name type="scientific">Abyssobacteria bacterium (strain SURF_5)</name>
    <dbReference type="NCBI Taxonomy" id="2093360"/>
    <lineage>
        <taxon>Bacteria</taxon>
        <taxon>Pseudomonadati</taxon>
        <taxon>Candidatus Hydrogenedentota</taxon>
        <taxon>Candidatus Abyssobacteria</taxon>
    </lineage>
</organism>
<keyword evidence="2" id="KW-1133">Transmembrane helix</keyword>
<feature type="repeat" description="TPR" evidence="1">
    <location>
        <begin position="630"/>
        <end position="663"/>
    </location>
</feature>
<dbReference type="PANTHER" id="PTHR16214:SF3">
    <property type="entry name" value="TRANSMEMBRANE PROTEIN 260"/>
    <property type="match status" value="1"/>
</dbReference>
<gene>
    <name evidence="3" type="ORF">C4520_16845</name>
</gene>
<dbReference type="SMART" id="SM00028">
    <property type="entry name" value="TPR"/>
    <property type="match status" value="2"/>
</dbReference>
<dbReference type="Gene3D" id="1.25.40.10">
    <property type="entry name" value="Tetratricopeptide repeat domain"/>
    <property type="match status" value="1"/>
</dbReference>
<feature type="repeat" description="TPR" evidence="1">
    <location>
        <begin position="664"/>
        <end position="697"/>
    </location>
</feature>
<feature type="transmembrane region" description="Helical" evidence="2">
    <location>
        <begin position="383"/>
        <end position="401"/>
    </location>
</feature>
<feature type="transmembrane region" description="Helical" evidence="2">
    <location>
        <begin position="312"/>
        <end position="337"/>
    </location>
</feature>
<feature type="transmembrane region" description="Helical" evidence="2">
    <location>
        <begin position="177"/>
        <end position="198"/>
    </location>
</feature>
<feature type="transmembrane region" description="Helical" evidence="2">
    <location>
        <begin position="204"/>
        <end position="234"/>
    </location>
</feature>
<dbReference type="InterPro" id="IPR019734">
    <property type="entry name" value="TPR_rpt"/>
</dbReference>
<keyword evidence="2" id="KW-0472">Membrane</keyword>
<sequence>MEIPPIQKIERRVKRITPPFLDRPLFPVEVAALFRPFELLFALLSFGGAAFVYIFSLAPAITFGDSGELITAAVHLGVAHPPGYPLYLLVGKLFSLLPIGSVAYRFNLMSALFNSAAAGLLALVIIKTLPHVSARIVPRDLVESPIGGILTGSASAAAALCFAFSPTYWQQSLSAEVYALNNFIICLILLLVVLWSTLPQKIGLLFLIALLFGLGLGNHQTLALLGPPVALYVVLVKPKAALSPRVLAGCLVLFLLGLSIYLYLPIRAAANPPINWGNPANWDAFWFHMLRKQYRSLDMMRPLEVVTGQLKFFFTASASETLPLVLIVPALITLGFAGAEGRKWLVFTLAAFACTGILLVVVANTELDLNAQDLLRIYFLPPWIFASIWIAYGIGAVNLLALRASRTMRRHAFPAVLLAALWLLLPISAAIGNYRTASLRGHDFGRRYGQLLVNGLRADTVLFAGTDSAYAIPMYIKWVQGRRPDITILSVNKLSDFSYRTEAGRNAPEMPFLTEQDYAEAFSQYGAAPNTSDGIYGAGKVGRLNAYLLLKLYRKLASERPVYYDQGLPIDWIADYAVPSGLLMELKASKIERLSPQLIASDRQYWQTLESNLFDNPHFYHDAAARQKFSKCRSNIGYLYLRRKMYSEAEKALEQAIRFSDRNIEAYAYLALVYKEQGDPAKAVRVFDEYLQRDTWNTSAHAFAQSLKK</sequence>
<feature type="transmembrane region" description="Helical" evidence="2">
    <location>
        <begin position="146"/>
        <end position="165"/>
    </location>
</feature>
<reference evidence="3 4" key="1">
    <citation type="journal article" date="2017" name="ISME J.">
        <title>Energy and carbon metabolisms in a deep terrestrial subsurface fluid microbial community.</title>
        <authorList>
            <person name="Momper L."/>
            <person name="Jungbluth S.P."/>
            <person name="Lee M.D."/>
            <person name="Amend J.P."/>
        </authorList>
    </citation>
    <scope>NUCLEOTIDE SEQUENCE [LARGE SCALE GENOMIC DNA]</scope>
    <source>
        <strain evidence="3">SURF_5</strain>
    </source>
</reference>
<dbReference type="PANTHER" id="PTHR16214">
    <property type="entry name" value="TRANSMEMBRANE PROTEIN 260"/>
    <property type="match status" value="1"/>
</dbReference>
<evidence type="ECO:0000313" key="4">
    <source>
        <dbReference type="Proteomes" id="UP000265882"/>
    </source>
</evidence>
<keyword evidence="1" id="KW-0802">TPR repeat</keyword>
<dbReference type="InterPro" id="IPR021280">
    <property type="entry name" value="TMEM260-like"/>
</dbReference>
<evidence type="ECO:0000256" key="2">
    <source>
        <dbReference type="SAM" id="Phobius"/>
    </source>
</evidence>
<feature type="transmembrane region" description="Helical" evidence="2">
    <location>
        <begin position="344"/>
        <end position="363"/>
    </location>
</feature>
<dbReference type="InterPro" id="IPR052724">
    <property type="entry name" value="GT117_domain-containing"/>
</dbReference>
<feature type="transmembrane region" description="Helical" evidence="2">
    <location>
        <begin position="111"/>
        <end position="134"/>
    </location>
</feature>
<feature type="transmembrane region" description="Helical" evidence="2">
    <location>
        <begin position="39"/>
        <end position="64"/>
    </location>
</feature>